<sequence length="269" mass="29570">MSMNNRDCDPWRKEHVSRTARLQPRRAGKSLLPQDKVTTKDSSEIIMPQTKGAFHKEEIGGIMDLLGKEIIGETTGIILPPILETMSKGRILPRFVQRESPVLNYQGPQPQYSQQGCMQGGGSNYGSQQNGPPQQNHGPPGLGGTMPMNNRDYVPWRKEHISRTDKAITKGSREIIITQTKGALQKEIGGIMDLLGKEITGETTGTILPPMVETMGKVKILAMDNITRVKGQRSAAQMEQMGMQGEQGELCTIGTTRVVKPCKAQPPIK</sequence>
<dbReference type="EMBL" id="JAPFFK010000015">
    <property type="protein sequence ID" value="KAJ6711331.1"/>
    <property type="molecule type" value="Genomic_DNA"/>
</dbReference>
<feature type="compositionally biased region" description="Basic and acidic residues" evidence="1">
    <location>
        <begin position="1"/>
        <end position="17"/>
    </location>
</feature>
<keyword evidence="3" id="KW-1185">Reference proteome</keyword>
<feature type="compositionally biased region" description="Low complexity" evidence="1">
    <location>
        <begin position="125"/>
        <end position="139"/>
    </location>
</feature>
<accession>A0A9Q0TGP7</accession>
<evidence type="ECO:0000313" key="3">
    <source>
        <dbReference type="Proteomes" id="UP001151532"/>
    </source>
</evidence>
<protein>
    <submittedName>
        <fullName evidence="2">Uncharacterized protein</fullName>
    </submittedName>
</protein>
<name>A0A9Q0TGP7_SALPP</name>
<gene>
    <name evidence="2" type="ORF">OIU79_007730</name>
</gene>
<feature type="compositionally biased region" description="Low complexity" evidence="1">
    <location>
        <begin position="105"/>
        <end position="116"/>
    </location>
</feature>
<feature type="region of interest" description="Disordered" evidence="1">
    <location>
        <begin position="104"/>
        <end position="146"/>
    </location>
</feature>
<reference evidence="2" key="2">
    <citation type="journal article" date="2023" name="Int. J. Mol. Sci.">
        <title>De Novo Assembly and Annotation of 11 Diverse Shrub Willow (Salix) Genomes Reveals Novel Gene Organization in Sex-Linked Regions.</title>
        <authorList>
            <person name="Hyden B."/>
            <person name="Feng K."/>
            <person name="Yates T.B."/>
            <person name="Jawdy S."/>
            <person name="Cereghino C."/>
            <person name="Smart L.B."/>
            <person name="Muchero W."/>
        </authorList>
    </citation>
    <scope>NUCLEOTIDE SEQUENCE</scope>
    <source>
        <tissue evidence="2">Shoot tip</tissue>
    </source>
</reference>
<comment type="caution">
    <text evidence="2">The sequence shown here is derived from an EMBL/GenBank/DDBJ whole genome shotgun (WGS) entry which is preliminary data.</text>
</comment>
<evidence type="ECO:0000313" key="2">
    <source>
        <dbReference type="EMBL" id="KAJ6711331.1"/>
    </source>
</evidence>
<organism evidence="2 3">
    <name type="scientific">Salix purpurea</name>
    <name type="common">Purple osier willow</name>
    <dbReference type="NCBI Taxonomy" id="77065"/>
    <lineage>
        <taxon>Eukaryota</taxon>
        <taxon>Viridiplantae</taxon>
        <taxon>Streptophyta</taxon>
        <taxon>Embryophyta</taxon>
        <taxon>Tracheophyta</taxon>
        <taxon>Spermatophyta</taxon>
        <taxon>Magnoliopsida</taxon>
        <taxon>eudicotyledons</taxon>
        <taxon>Gunneridae</taxon>
        <taxon>Pentapetalae</taxon>
        <taxon>rosids</taxon>
        <taxon>fabids</taxon>
        <taxon>Malpighiales</taxon>
        <taxon>Salicaceae</taxon>
        <taxon>Saliceae</taxon>
        <taxon>Salix</taxon>
    </lineage>
</organism>
<proteinExistence type="predicted"/>
<reference evidence="2" key="1">
    <citation type="submission" date="2022-11" db="EMBL/GenBank/DDBJ databases">
        <authorList>
            <person name="Hyden B.L."/>
            <person name="Feng K."/>
            <person name="Yates T."/>
            <person name="Jawdy S."/>
            <person name="Smart L.B."/>
            <person name="Muchero W."/>
        </authorList>
    </citation>
    <scope>NUCLEOTIDE SEQUENCE</scope>
    <source>
        <tissue evidence="2">Shoot tip</tissue>
    </source>
</reference>
<dbReference type="Proteomes" id="UP001151532">
    <property type="component" value="Chromosome 1"/>
</dbReference>
<feature type="region of interest" description="Disordered" evidence="1">
    <location>
        <begin position="1"/>
        <end position="29"/>
    </location>
</feature>
<dbReference type="AlphaFoldDB" id="A0A9Q0TGP7"/>
<evidence type="ECO:0000256" key="1">
    <source>
        <dbReference type="SAM" id="MobiDB-lite"/>
    </source>
</evidence>